<evidence type="ECO:0000256" key="1">
    <source>
        <dbReference type="SAM" id="MobiDB-lite"/>
    </source>
</evidence>
<accession>F9CWM3</accession>
<dbReference type="InterPro" id="IPR052721">
    <property type="entry name" value="ET_Amicyanin"/>
</dbReference>
<gene>
    <name evidence="2" type="ORF">MY1_0914</name>
</gene>
<feature type="region of interest" description="Disordered" evidence="1">
    <location>
        <begin position="571"/>
        <end position="600"/>
    </location>
</feature>
<evidence type="ECO:0000313" key="3">
    <source>
        <dbReference type="Proteomes" id="UP000004440"/>
    </source>
</evidence>
<protein>
    <submittedName>
        <fullName evidence="2">Fibronectin type III domain protein</fullName>
    </submittedName>
</protein>
<dbReference type="PATRIC" id="fig|1001994.6.peg.900"/>
<comment type="caution">
    <text evidence="2">The sequence shown here is derived from an EMBL/GenBank/DDBJ whole genome shotgun (WGS) entry which is preliminary data.</text>
</comment>
<dbReference type="SUPFAM" id="SSF49503">
    <property type="entry name" value="Cupredoxins"/>
    <property type="match status" value="1"/>
</dbReference>
<reference evidence="2 3" key="1">
    <citation type="journal article" date="2011" name="J. Bacteriol.">
        <title>Genome Sequence of an Ammonia-Oxidizing Soil Archaeon, "Candidatus Nitrosoarchaeum koreensis" MY1.</title>
        <authorList>
            <person name="Kim B.K."/>
            <person name="Jung M.Y."/>
            <person name="Yu D.S."/>
            <person name="Park S.J."/>
            <person name="Oh T.K."/>
            <person name="Rhee S.K."/>
            <person name="Kim J.F."/>
        </authorList>
    </citation>
    <scope>NUCLEOTIDE SEQUENCE [LARGE SCALE GENOMIC DNA]</scope>
    <source>
        <strain evidence="2 3">MY1</strain>
    </source>
</reference>
<evidence type="ECO:0000313" key="2">
    <source>
        <dbReference type="EMBL" id="EGP93675.1"/>
    </source>
</evidence>
<feature type="compositionally biased region" description="Polar residues" evidence="1">
    <location>
        <begin position="580"/>
        <end position="590"/>
    </location>
</feature>
<name>F9CWM3_9ARCH</name>
<sequence length="1015" mass="109403">MNKTFVMLNIALIFVSLLTVFADQLAYAVPTFVGKGGISDSGGAITPSLPTGIQSGDVLILVVETANQPITITNDGSAGPWTQLTSSPQGTGTAAQADATRITVWYATYGGSGTTGPRLSDSGNHQIAEVFAFRNVDPDNPIGVNIGSIESTADTSASIPGATTTKADSLVVAIMGTALPDANGSTQYSGQSNPDLSDITEIEDITRNSGNGGGISVTTGIKTTIGSYGPTSVTTAVNTEKAMISLALSPKISVAPTLSVSQPDGVGDTISVGDSYTITYTLSDPDDVVTASFYYDINNSGLDGTAISGTCATAVEGSDVTCTWDTTGMSLGNYYVYGITNDGTNPSVSAYSTGQITITVPSTTRLYFSASTTPSVNPNFDSWGYTAEAGRYALLSAKGVSGESLVLGTRIGPSATGVTQLDRQYVSEPMNAGQVFTSGNTFLKAQLQCREFNNGDNTRSGLSVRIVSQDGTTTRATLLTIDNYGLATGEFRNNNVLRNAAYADGDTVTASYTTVSGDRLVVEIGYTDNAGSTVEGQCRYGAPTGTDLPEDETTTISTNVPWVEFSNTITFRTGPDQGSEIPQDTSTGTKTQRRPPQISGIGLYSITSSNSENSYSKIIQDDSNQQLRFEYFFPYSINSDLTDQKNYGEYFGYDKYGGYIPFSKRSDAVLYSTKINEPTQIQVRIDDEYASTKIEHVSLFIVGNGQKSESYSVELIFDKGKTIQIKDPQNFIKDVKVNDFLEDVSYWVNFDLVFQKEIRLSDILIETWHEGRNPAYALFIGSIKAIENMTPPISNTTLLTAKIEITHDTSSPICKASNTCFVPNNVTILKNGIVTWHNPDSFIHDITSGTPNNPDNRFDLHVMPGETKQKSFNTPGIYKYFCSLHPWATGSITVVDSQQNTIKEYDETKPPIIIASVTPKGSVMIEQNQDVIKNTKDMKVEISGNIQEGSSNSVTITIIRPDGTSDDLRVLTNDRGYYFIPTNLNKKWLEGDYVIITKYNDVEIGQIKFTVKQNE</sequence>
<proteinExistence type="predicted"/>
<keyword evidence="3" id="KW-1185">Reference proteome</keyword>
<dbReference type="Proteomes" id="UP000004440">
    <property type="component" value="Unassembled WGS sequence"/>
</dbReference>
<dbReference type="RefSeq" id="WP_007550483.1">
    <property type="nucleotide sequence ID" value="NZ_AFPU01000001.1"/>
</dbReference>
<dbReference type="OrthoDB" id="11836at2157"/>
<dbReference type="InterPro" id="IPR008972">
    <property type="entry name" value="Cupredoxin"/>
</dbReference>
<dbReference type="PANTHER" id="PTHR36507:SF1">
    <property type="entry name" value="BLL1555 PROTEIN"/>
    <property type="match status" value="1"/>
</dbReference>
<organism evidence="2 3">
    <name type="scientific">Nitrosarchaeum koreense MY1</name>
    <dbReference type="NCBI Taxonomy" id="1001994"/>
    <lineage>
        <taxon>Archaea</taxon>
        <taxon>Nitrososphaerota</taxon>
        <taxon>Nitrososphaeria</taxon>
        <taxon>Nitrosopumilales</taxon>
        <taxon>Nitrosopumilaceae</taxon>
        <taxon>Nitrosarchaeum</taxon>
    </lineage>
</organism>
<dbReference type="EMBL" id="AFPU01000001">
    <property type="protein sequence ID" value="EGP93675.1"/>
    <property type="molecule type" value="Genomic_DNA"/>
</dbReference>
<dbReference type="AlphaFoldDB" id="F9CWM3"/>
<dbReference type="PANTHER" id="PTHR36507">
    <property type="entry name" value="BLL1555 PROTEIN"/>
    <property type="match status" value="1"/>
</dbReference>
<dbReference type="STRING" id="1001994.MY1_0914"/>
<dbReference type="Gene3D" id="2.60.40.420">
    <property type="entry name" value="Cupredoxins - blue copper proteins"/>
    <property type="match status" value="1"/>
</dbReference>